<dbReference type="Proteomes" id="UP001151760">
    <property type="component" value="Unassembled WGS sequence"/>
</dbReference>
<protein>
    <submittedName>
        <fullName evidence="1">Uncharacterized protein</fullName>
    </submittedName>
</protein>
<evidence type="ECO:0000313" key="1">
    <source>
        <dbReference type="EMBL" id="GJT52465.1"/>
    </source>
</evidence>
<organism evidence="1 2">
    <name type="scientific">Tanacetum coccineum</name>
    <dbReference type="NCBI Taxonomy" id="301880"/>
    <lineage>
        <taxon>Eukaryota</taxon>
        <taxon>Viridiplantae</taxon>
        <taxon>Streptophyta</taxon>
        <taxon>Embryophyta</taxon>
        <taxon>Tracheophyta</taxon>
        <taxon>Spermatophyta</taxon>
        <taxon>Magnoliopsida</taxon>
        <taxon>eudicotyledons</taxon>
        <taxon>Gunneridae</taxon>
        <taxon>Pentapetalae</taxon>
        <taxon>asterids</taxon>
        <taxon>campanulids</taxon>
        <taxon>Asterales</taxon>
        <taxon>Asteraceae</taxon>
        <taxon>Asteroideae</taxon>
        <taxon>Anthemideae</taxon>
        <taxon>Anthemidinae</taxon>
        <taxon>Tanacetum</taxon>
    </lineage>
</organism>
<dbReference type="EMBL" id="BQNB010016498">
    <property type="protein sequence ID" value="GJT52465.1"/>
    <property type="molecule type" value="Genomic_DNA"/>
</dbReference>
<evidence type="ECO:0000313" key="2">
    <source>
        <dbReference type="Proteomes" id="UP001151760"/>
    </source>
</evidence>
<keyword evidence="2" id="KW-1185">Reference proteome</keyword>
<proteinExistence type="predicted"/>
<sequence length="153" mass="17583">MPMRVPNLGHPERISNELRPFDMYSVKPGEDVNPNRSIHNIRTYTSGVGEEVQILVSKLVFTFPRELWTSLGIPSKFDDRYTDLLELFDLAVYDFYRFFNKVKLIVNPDHFQSAIAIAIYMADVPYEEDYQFLAEILALLVPLAVLAIGVDLL</sequence>
<reference evidence="1" key="2">
    <citation type="submission" date="2022-01" db="EMBL/GenBank/DDBJ databases">
        <authorList>
            <person name="Yamashiro T."/>
            <person name="Shiraishi A."/>
            <person name="Satake H."/>
            <person name="Nakayama K."/>
        </authorList>
    </citation>
    <scope>NUCLEOTIDE SEQUENCE</scope>
</reference>
<comment type="caution">
    <text evidence="1">The sequence shown here is derived from an EMBL/GenBank/DDBJ whole genome shotgun (WGS) entry which is preliminary data.</text>
</comment>
<name>A0ABQ5ENJ9_9ASTR</name>
<gene>
    <name evidence="1" type="ORF">Tco_0978622</name>
</gene>
<reference evidence="1" key="1">
    <citation type="journal article" date="2022" name="Int. J. Mol. Sci.">
        <title>Draft Genome of Tanacetum Coccineum: Genomic Comparison of Closely Related Tanacetum-Family Plants.</title>
        <authorList>
            <person name="Yamashiro T."/>
            <person name="Shiraishi A."/>
            <person name="Nakayama K."/>
            <person name="Satake H."/>
        </authorList>
    </citation>
    <scope>NUCLEOTIDE SEQUENCE</scope>
</reference>
<accession>A0ABQ5ENJ9</accession>